<protein>
    <submittedName>
        <fullName evidence="1">Uncharacterized protein</fullName>
    </submittedName>
</protein>
<dbReference type="EMBL" id="LAZR01003034">
    <property type="protein sequence ID" value="KKN22744.1"/>
    <property type="molecule type" value="Genomic_DNA"/>
</dbReference>
<dbReference type="AlphaFoldDB" id="A0A0F9NXX2"/>
<proteinExistence type="predicted"/>
<comment type="caution">
    <text evidence="1">The sequence shown here is derived from an EMBL/GenBank/DDBJ whole genome shotgun (WGS) entry which is preliminary data.</text>
</comment>
<name>A0A0F9NXX2_9ZZZZ</name>
<accession>A0A0F9NXX2</accession>
<evidence type="ECO:0000313" key="1">
    <source>
        <dbReference type="EMBL" id="KKN22744.1"/>
    </source>
</evidence>
<gene>
    <name evidence="1" type="ORF">LCGC14_0912050</name>
</gene>
<organism evidence="1">
    <name type="scientific">marine sediment metagenome</name>
    <dbReference type="NCBI Taxonomy" id="412755"/>
    <lineage>
        <taxon>unclassified sequences</taxon>
        <taxon>metagenomes</taxon>
        <taxon>ecological metagenomes</taxon>
    </lineage>
</organism>
<sequence>MEKLFLLVLAQILMSEDLQDKAAQHAAEFLANALPDVTEDAIGNFLAKIGDKLTAFNP</sequence>
<reference evidence="1" key="1">
    <citation type="journal article" date="2015" name="Nature">
        <title>Complex archaea that bridge the gap between prokaryotes and eukaryotes.</title>
        <authorList>
            <person name="Spang A."/>
            <person name="Saw J.H."/>
            <person name="Jorgensen S.L."/>
            <person name="Zaremba-Niedzwiedzka K."/>
            <person name="Martijn J."/>
            <person name="Lind A.E."/>
            <person name="van Eijk R."/>
            <person name="Schleper C."/>
            <person name="Guy L."/>
            <person name="Ettema T.J."/>
        </authorList>
    </citation>
    <scope>NUCLEOTIDE SEQUENCE</scope>
</reference>